<feature type="region of interest" description="Disordered" evidence="1">
    <location>
        <begin position="1"/>
        <end position="28"/>
    </location>
</feature>
<feature type="domain" description="SH3b" evidence="2">
    <location>
        <begin position="395"/>
        <end position="449"/>
    </location>
</feature>
<dbReference type="Proteomes" id="UP000245138">
    <property type="component" value="Unassembled WGS sequence"/>
</dbReference>
<dbReference type="EMBL" id="QDKJ01000016">
    <property type="protein sequence ID" value="PWC10030.1"/>
    <property type="molecule type" value="Genomic_DNA"/>
</dbReference>
<evidence type="ECO:0000259" key="2">
    <source>
        <dbReference type="Pfam" id="PF08239"/>
    </source>
</evidence>
<protein>
    <recommendedName>
        <fullName evidence="2">SH3b domain-containing protein</fullName>
    </recommendedName>
</protein>
<sequence>MKSKSDFKLHDPKTNEQRTTGTEDMKIVDMPSPSESLRSALELQRSTITDSIKALAMPSISESLRSAMVQQSAITDSMKAVAMPSISESLRSALELQRSTITDSIKALAMPSISESLRSAMVQQSAIADAIKALAIPSISESLRSALELQRSTIADAMRAVAIPNISVTLRSALESQNKNIADALKVTKRTSVLDDRLFSSIVDTGLRKMAKAIAEASNLSHAQSLLNWKLNSTMEEMARKIVASSIYNSSKKTVLDSSFLTAALDWSNSPIGKEMASVINIQNVDNSVIGNVLELNEAVTAQPSNCNNNKTIFEKFHALPPFVQQIIIWVFCEVLLGLLADAGKEHILAIINKTKSYESSLFDAPPITKKEIISSNPEIDWKDLTHFRLISGENVRLRVKPSMKSDVIEVLNKNTAIAVIDSTNRQWLYVQVIFHGEKIFGWVNRSYTKRIGL</sequence>
<dbReference type="AlphaFoldDB" id="A0A2U1TKU3"/>
<name>A0A2U1TKU3_9GAMM</name>
<accession>A0A2U1TKU3</accession>
<dbReference type="Gene3D" id="2.30.30.40">
    <property type="entry name" value="SH3 Domains"/>
    <property type="match status" value="1"/>
</dbReference>
<dbReference type="OrthoDB" id="6654915at2"/>
<organism evidence="3 4">
    <name type="scientific">Brenneria roseae subsp. americana</name>
    <dbReference type="NCBI Taxonomy" id="1508507"/>
    <lineage>
        <taxon>Bacteria</taxon>
        <taxon>Pseudomonadati</taxon>
        <taxon>Pseudomonadota</taxon>
        <taxon>Gammaproteobacteria</taxon>
        <taxon>Enterobacterales</taxon>
        <taxon>Pectobacteriaceae</taxon>
        <taxon>Brenneria</taxon>
    </lineage>
</organism>
<keyword evidence="4" id="KW-1185">Reference proteome</keyword>
<evidence type="ECO:0000313" key="3">
    <source>
        <dbReference type="EMBL" id="PWC10030.1"/>
    </source>
</evidence>
<evidence type="ECO:0000313" key="4">
    <source>
        <dbReference type="Proteomes" id="UP000245138"/>
    </source>
</evidence>
<proteinExistence type="predicted"/>
<evidence type="ECO:0000256" key="1">
    <source>
        <dbReference type="SAM" id="MobiDB-lite"/>
    </source>
</evidence>
<dbReference type="RefSeq" id="WP_109055752.1">
    <property type="nucleotide sequence ID" value="NZ_QDKJ01000016.1"/>
</dbReference>
<feature type="compositionally biased region" description="Basic and acidic residues" evidence="1">
    <location>
        <begin position="1"/>
        <end position="27"/>
    </location>
</feature>
<reference evidence="3 4" key="1">
    <citation type="submission" date="2018-04" db="EMBL/GenBank/DDBJ databases">
        <title>Brenneria corticis sp.nov.</title>
        <authorList>
            <person name="Li Y."/>
        </authorList>
    </citation>
    <scope>NUCLEOTIDE SEQUENCE [LARGE SCALE GENOMIC DNA]</scope>
    <source>
        <strain evidence="3 4">LMG 27715</strain>
    </source>
</reference>
<comment type="caution">
    <text evidence="3">The sequence shown here is derived from an EMBL/GenBank/DDBJ whole genome shotgun (WGS) entry which is preliminary data.</text>
</comment>
<dbReference type="InterPro" id="IPR003646">
    <property type="entry name" value="SH3-like_bac-type"/>
</dbReference>
<dbReference type="Pfam" id="PF08239">
    <property type="entry name" value="SH3_3"/>
    <property type="match status" value="1"/>
</dbReference>
<gene>
    <name evidence="3" type="ORF">B4923_18020</name>
</gene>